<reference evidence="1" key="2">
    <citation type="submission" date="2015-03" db="EMBL/GenBank/DDBJ databases">
        <authorList>
            <person name="Chow C.-E.T."/>
            <person name="Winget D.M."/>
            <person name="White R.A.III."/>
            <person name="Hallam S.J."/>
            <person name="Suttle C.A."/>
        </authorList>
    </citation>
    <scope>NUCLEOTIDE SEQUENCE</scope>
    <source>
        <strain evidence="1">Oxic1_1</strain>
    </source>
</reference>
<reference evidence="1" key="1">
    <citation type="journal article" date="2015" name="Front. Microbiol.">
        <title>Combining genomic sequencing methods to explore viral diversity and reveal potential virus-host interactions.</title>
        <authorList>
            <person name="Chow C.E."/>
            <person name="Winget D.M."/>
            <person name="White R.A.III."/>
            <person name="Hallam S.J."/>
            <person name="Suttle C.A."/>
        </authorList>
    </citation>
    <scope>NUCLEOTIDE SEQUENCE</scope>
    <source>
        <strain evidence="1">Oxic1_1</strain>
    </source>
</reference>
<evidence type="ECO:0000313" key="1">
    <source>
        <dbReference type="EMBL" id="AKH47554.1"/>
    </source>
</evidence>
<name>A0A0F7L4U6_9VIRU</name>
<dbReference type="EMBL" id="KR029596">
    <property type="protein sequence ID" value="AKH47554.1"/>
    <property type="molecule type" value="Genomic_DNA"/>
</dbReference>
<protein>
    <submittedName>
        <fullName evidence="1">Uncharacterized protein</fullName>
    </submittedName>
</protein>
<sequence length="102" mass="11558">MQSCSFDIPHLLEVHPVLTLTHPVDLWAAGLVDLVHYGPVVSQQGCGIVRLVLRDDDRSPACEVNISPHNHLYVTDGDDAVYQRYMARPVWHKDVCCFDINY</sequence>
<organism evidence="1">
    <name type="scientific">uncultured marine virus</name>
    <dbReference type="NCBI Taxonomy" id="186617"/>
    <lineage>
        <taxon>Viruses</taxon>
        <taxon>environmental samples</taxon>
    </lineage>
</organism>
<proteinExistence type="predicted"/>
<accession>A0A0F7L4U6</accession>